<dbReference type="Proteomes" id="UP000543804">
    <property type="component" value="Unassembled WGS sequence"/>
</dbReference>
<evidence type="ECO:0000313" key="3">
    <source>
        <dbReference type="Proteomes" id="UP000543804"/>
    </source>
</evidence>
<dbReference type="NCBIfam" id="TIGR03936">
    <property type="entry name" value="sam_1_link_chp"/>
    <property type="match status" value="1"/>
</dbReference>
<organism evidence="2 3">
    <name type="scientific">Selenomonas bovis</name>
    <dbReference type="NCBI Taxonomy" id="416586"/>
    <lineage>
        <taxon>Bacteria</taxon>
        <taxon>Bacillati</taxon>
        <taxon>Bacillota</taxon>
        <taxon>Negativicutes</taxon>
        <taxon>Selenomonadales</taxon>
        <taxon>Selenomonadaceae</taxon>
        <taxon>Selenomonas</taxon>
    </lineage>
</organism>
<comment type="caution">
    <text evidence="2">The sequence shown here is derived from an EMBL/GenBank/DDBJ whole genome shotgun (WGS) entry which is preliminary data.</text>
</comment>
<reference evidence="2 3" key="1">
    <citation type="submission" date="2020-04" db="EMBL/GenBank/DDBJ databases">
        <authorList>
            <person name="Hitch T.C.A."/>
            <person name="Wylensek D."/>
            <person name="Clavel T."/>
        </authorList>
    </citation>
    <scope>NUCLEOTIDE SEQUENCE [LARGE SCALE GENOMIC DNA]</scope>
    <source>
        <strain evidence="2 3">PG-130-P53-12</strain>
    </source>
</reference>
<dbReference type="GO" id="GO:0051536">
    <property type="term" value="F:iron-sulfur cluster binding"/>
    <property type="evidence" value="ECO:0007669"/>
    <property type="project" value="InterPro"/>
</dbReference>
<gene>
    <name evidence="2" type="ORF">HF878_05550</name>
</gene>
<dbReference type="SMART" id="SM00729">
    <property type="entry name" value="Elp3"/>
    <property type="match status" value="1"/>
</dbReference>
<dbReference type="SFLD" id="SFLDG01082">
    <property type="entry name" value="B12-binding_domain_containing"/>
    <property type="match status" value="1"/>
</dbReference>
<dbReference type="Pfam" id="PF10105">
    <property type="entry name" value="DUF2344"/>
    <property type="match status" value="1"/>
</dbReference>
<dbReference type="InterPro" id="IPR018768">
    <property type="entry name" value="DUF2344"/>
</dbReference>
<dbReference type="AlphaFoldDB" id="A0A848B9Z2"/>
<accession>A0A848B9Z2</accession>
<dbReference type="InterPro" id="IPR058240">
    <property type="entry name" value="rSAM_sf"/>
</dbReference>
<keyword evidence="3" id="KW-1185">Reference proteome</keyword>
<dbReference type="GO" id="GO:0003824">
    <property type="term" value="F:catalytic activity"/>
    <property type="evidence" value="ECO:0007669"/>
    <property type="project" value="InterPro"/>
</dbReference>
<dbReference type="Gene3D" id="3.80.30.20">
    <property type="entry name" value="tm_1862 like domain"/>
    <property type="match status" value="1"/>
</dbReference>
<dbReference type="Pfam" id="PF19864">
    <property type="entry name" value="Radical_SAM_N2"/>
    <property type="match status" value="1"/>
</dbReference>
<dbReference type="Pfam" id="PF04055">
    <property type="entry name" value="Radical_SAM"/>
    <property type="match status" value="1"/>
</dbReference>
<dbReference type="SFLD" id="SFLDS00029">
    <property type="entry name" value="Radical_SAM"/>
    <property type="match status" value="1"/>
</dbReference>
<dbReference type="CDD" id="cd01335">
    <property type="entry name" value="Radical_SAM"/>
    <property type="match status" value="1"/>
</dbReference>
<dbReference type="InterPro" id="IPR045784">
    <property type="entry name" value="Radical_SAM_N2"/>
</dbReference>
<dbReference type="EMBL" id="JABAFA010000015">
    <property type="protein sequence ID" value="NMD98944.1"/>
    <property type="molecule type" value="Genomic_DNA"/>
</dbReference>
<dbReference type="RefSeq" id="WP_170077453.1">
    <property type="nucleotide sequence ID" value="NZ_JABAFA010000015.1"/>
</dbReference>
<dbReference type="PANTHER" id="PTHR42731">
    <property type="entry name" value="SLL1084 PROTEIN"/>
    <property type="match status" value="1"/>
</dbReference>
<sequence length="875" mass="98021">MVTLDPSILQSVEKPARYTGSEWNAVRKNPDEVRCTFALALPDVYEVGMSNLGLAILYEILNGRADVAAERVYAPWTDMEAIMRERQLPLYSLETKTEIRSFSFLGFSLQYEMIYSNVLNMLDLAGIPLHAAERTEADPFVVGGGPCVYNVEPIADFFDFFVVGEGEEVLLEVVDVYEAWQAEGRTDGRQGFLRRLLAVDGIYVPSFYTPRYAADGSFRALVPRAEEARPVIYKRVVKDMDKVPSVAHPIVPYMNVVHNRVMLELFRGCSRGCRFCQAGICYRPARERTEEHLKEMARGLVDSTGYDEMSLTSLSSADYSCLGRLVDDLMDEFRHEKVSFSLPSLRIDSFSIDLAHKMQQVRKSGLTFAPEAGTQRLRDVINKGVTEEDLMTACGAAFRQGWKQVKLYFMMGLPTETDDDVIGIARLAKKVVDLYTEIKGKRGVKVTISVACFVPKPYTPFQWFGQVPLAEFERRQQLLKEHIKDRAITFTYHDARLSVIEGAFARGDRRLARVLEQAWRDGAKFDGWSDLFRSDIWHAAFEKCGIDIRAYSERTRAFDEPLPWEVTSPGANKEFFLREWQKAMQGALTEDCRRGKCSACGICPNLGVHVIDYKKQEEARGPLEEKYVPQPIHPEKMDGAQPPVYWYRARVTKDAAVRFVSHLEYADVFVKAFDRAKLPMAYSSGFNPHMKLAFGSALAVGVSSEAEYMDFALTKPLAQPEVFDRLSVQLPPGVRVLALRPISGKHVALMAQADAAHYRVRVPLKGGDKAAAKAQQAFDAFAAAPEVFVTRVTPKKTRKKEIKQYLGGPLQAAIADGVLTLTLTTRILRDAGSVKPGEILAVLADEFGLPVAVSEADIHRTALTGRGRDLIDFVG</sequence>
<feature type="domain" description="Radical SAM core" evidence="1">
    <location>
        <begin position="255"/>
        <end position="489"/>
    </location>
</feature>
<dbReference type="InterPro" id="IPR023404">
    <property type="entry name" value="rSAM_horseshoe"/>
</dbReference>
<proteinExistence type="predicted"/>
<evidence type="ECO:0000313" key="2">
    <source>
        <dbReference type="EMBL" id="NMD98944.1"/>
    </source>
</evidence>
<dbReference type="PANTHER" id="PTHR42731:SF1">
    <property type="entry name" value="RADICAL SAM DOMAIN PROTEIN"/>
    <property type="match status" value="1"/>
</dbReference>
<dbReference type="InterPro" id="IPR023862">
    <property type="entry name" value="CHP03960_rSAM"/>
</dbReference>
<dbReference type="InterPro" id="IPR006638">
    <property type="entry name" value="Elp3/MiaA/NifB-like_rSAM"/>
</dbReference>
<evidence type="ECO:0000259" key="1">
    <source>
        <dbReference type="PROSITE" id="PS51918"/>
    </source>
</evidence>
<dbReference type="NCBIfam" id="TIGR03960">
    <property type="entry name" value="rSAM_fuse_unch"/>
    <property type="match status" value="1"/>
</dbReference>
<protein>
    <submittedName>
        <fullName evidence="2">TIGR03960 family B12-binding radical SAM protein</fullName>
    </submittedName>
</protein>
<name>A0A848B9Z2_9FIRM</name>
<dbReference type="SUPFAM" id="SSF102114">
    <property type="entry name" value="Radical SAM enzymes"/>
    <property type="match status" value="1"/>
</dbReference>
<dbReference type="InterPro" id="IPR007197">
    <property type="entry name" value="rSAM"/>
</dbReference>
<dbReference type="PROSITE" id="PS51918">
    <property type="entry name" value="RADICAL_SAM"/>
    <property type="match status" value="1"/>
</dbReference>